<proteinExistence type="predicted"/>
<feature type="region of interest" description="Disordered" evidence="1">
    <location>
        <begin position="73"/>
        <end position="147"/>
    </location>
</feature>
<evidence type="ECO:0000313" key="4">
    <source>
        <dbReference type="Proteomes" id="UP001169027"/>
    </source>
</evidence>
<evidence type="ECO:0000256" key="2">
    <source>
        <dbReference type="SAM" id="SignalP"/>
    </source>
</evidence>
<dbReference type="RefSeq" id="WP_286531136.1">
    <property type="nucleotide sequence ID" value="NZ_JAUJZH010000009.1"/>
</dbReference>
<feature type="compositionally biased region" description="Polar residues" evidence="1">
    <location>
        <begin position="116"/>
        <end position="133"/>
    </location>
</feature>
<feature type="signal peptide" evidence="2">
    <location>
        <begin position="1"/>
        <end position="25"/>
    </location>
</feature>
<accession>A0ABT8S3S3</accession>
<feature type="compositionally biased region" description="Low complexity" evidence="1">
    <location>
        <begin position="97"/>
        <end position="115"/>
    </location>
</feature>
<name>A0ABT8S3S3_9BURK</name>
<sequence length="147" mass="15005">MKASPIIKIVSTTAIAWMLASSVHAQAGRSRADVQAEAIAAAHAPNQNVTRGSRGAEPFNSVADPAAVQQQAVDTARAPNQNVTRGSRGADPFTSTADPAVVRAQAEAAAAAPDQNVTSGSRVNSKVVSTLPNAAQVRAEAQKSAPR</sequence>
<organism evidence="3 4">
    <name type="scientific">Variovorax ginsengisoli</name>
    <dbReference type="NCBI Taxonomy" id="363844"/>
    <lineage>
        <taxon>Bacteria</taxon>
        <taxon>Pseudomonadati</taxon>
        <taxon>Pseudomonadota</taxon>
        <taxon>Betaproteobacteria</taxon>
        <taxon>Burkholderiales</taxon>
        <taxon>Comamonadaceae</taxon>
        <taxon>Variovorax</taxon>
    </lineage>
</organism>
<evidence type="ECO:0000256" key="1">
    <source>
        <dbReference type="SAM" id="MobiDB-lite"/>
    </source>
</evidence>
<keyword evidence="2" id="KW-0732">Signal</keyword>
<reference evidence="3" key="1">
    <citation type="submission" date="2023-06" db="EMBL/GenBank/DDBJ databases">
        <authorList>
            <person name="Jiang Y."/>
            <person name="Liu Q."/>
        </authorList>
    </citation>
    <scope>NUCLEOTIDE SEQUENCE</scope>
    <source>
        <strain evidence="3">CGMCC 1.12090</strain>
    </source>
</reference>
<evidence type="ECO:0008006" key="5">
    <source>
        <dbReference type="Google" id="ProtNLM"/>
    </source>
</evidence>
<dbReference type="Proteomes" id="UP001169027">
    <property type="component" value="Unassembled WGS sequence"/>
</dbReference>
<comment type="caution">
    <text evidence="3">The sequence shown here is derived from an EMBL/GenBank/DDBJ whole genome shotgun (WGS) entry which is preliminary data.</text>
</comment>
<feature type="chain" id="PRO_5045094592" description="DUF4148 domain-containing protein" evidence="2">
    <location>
        <begin position="26"/>
        <end position="147"/>
    </location>
</feature>
<evidence type="ECO:0000313" key="3">
    <source>
        <dbReference type="EMBL" id="MDO1533575.1"/>
    </source>
</evidence>
<protein>
    <recommendedName>
        <fullName evidence="5">DUF4148 domain-containing protein</fullName>
    </recommendedName>
</protein>
<dbReference type="EMBL" id="JAUKVY010000009">
    <property type="protein sequence ID" value="MDO1533575.1"/>
    <property type="molecule type" value="Genomic_DNA"/>
</dbReference>
<keyword evidence="4" id="KW-1185">Reference proteome</keyword>
<gene>
    <name evidence="3" type="ORF">Q2T77_14865</name>
</gene>